<name>I4ETT9_MODI5</name>
<feature type="region of interest" description="Disordered" evidence="1">
    <location>
        <begin position="1"/>
        <end position="116"/>
    </location>
</feature>
<dbReference type="PATRIC" id="fig|477641.3.peg.1279"/>
<dbReference type="KEGG" id="mmar:MODMU_1353"/>
<proteinExistence type="predicted"/>
<dbReference type="EMBL" id="FO203431">
    <property type="protein sequence ID" value="CCH86802.1"/>
    <property type="molecule type" value="Genomic_DNA"/>
</dbReference>
<sequence>MTHSIDTPTQSPQSGATPVSGSPSTSDVAKDQAGNVASTAAQAGSQVASTAADQAKQVTQETKRQAQDLIAQGRSQLQDQARNGQQRAGEGLSGIAQQLRTMVEGGGETPSGPAADLVRQAGDKIEELASWVQNREPGELVDEVRAFARRKPGVFLLGAAVAGVLAGRLTTGVVAAHKDAAPSGSGNQQLTGTGSPYATQSYATDTNYIADTPATGYASTGYEAGTTGYATTGTAGSVPPPPYGTPEGTTLPSTTAGWDDPATRTPGSGQL</sequence>
<dbReference type="STRING" id="477641.MODMU_1353"/>
<dbReference type="eggNOG" id="COG0711">
    <property type="taxonomic scope" value="Bacteria"/>
</dbReference>
<dbReference type="OrthoDB" id="4578793at2"/>
<evidence type="ECO:0000313" key="2">
    <source>
        <dbReference type="EMBL" id="CCH86802.1"/>
    </source>
</evidence>
<feature type="region of interest" description="Disordered" evidence="1">
    <location>
        <begin position="230"/>
        <end position="271"/>
    </location>
</feature>
<dbReference type="HOGENOM" id="CLU_071229_0_0_11"/>
<feature type="compositionally biased region" description="Polar residues" evidence="1">
    <location>
        <begin position="73"/>
        <end position="86"/>
    </location>
</feature>
<feature type="compositionally biased region" description="Polar residues" evidence="1">
    <location>
        <begin position="35"/>
        <end position="60"/>
    </location>
</feature>
<dbReference type="Proteomes" id="UP000006461">
    <property type="component" value="Chromosome"/>
</dbReference>
<keyword evidence="3" id="KW-1185">Reference proteome</keyword>
<dbReference type="OMA" id="RRKPGMF"/>
<gene>
    <name evidence="2" type="ordered locus">MODMU_1353</name>
</gene>
<feature type="compositionally biased region" description="Polar residues" evidence="1">
    <location>
        <begin position="1"/>
        <end position="27"/>
    </location>
</feature>
<organism evidence="2 3">
    <name type="scientific">Modestobacter italicus (strain DSM 44449 / CECT 9708 / BC 501)</name>
    <dbReference type="NCBI Taxonomy" id="2732864"/>
    <lineage>
        <taxon>Bacteria</taxon>
        <taxon>Bacillati</taxon>
        <taxon>Actinomycetota</taxon>
        <taxon>Actinomycetes</taxon>
        <taxon>Geodermatophilales</taxon>
        <taxon>Geodermatophilaceae</taxon>
        <taxon>Modestobacter</taxon>
    </lineage>
</organism>
<reference evidence="2 3" key="1">
    <citation type="journal article" date="2012" name="J. Bacteriol.">
        <title>Genome Sequence of Radiation-Resistant Modestobacter marinus Strain BC501, a Representative Actinobacterium That Thrives on Calcareous Stone Surfaces.</title>
        <authorList>
            <person name="Normand P."/>
            <person name="Gury J."/>
            <person name="Pujic P."/>
            <person name="Chouaia B."/>
            <person name="Crotti E."/>
            <person name="Brusetti L."/>
            <person name="Daffonchio D."/>
            <person name="Vacherie B."/>
            <person name="Barbe V."/>
            <person name="Medigue C."/>
            <person name="Calteau A."/>
            <person name="Ghodhbane-Gtari F."/>
            <person name="Essoussi I."/>
            <person name="Nouioui I."/>
            <person name="Abbassi-Ghozzi I."/>
            <person name="Gtari M."/>
        </authorList>
    </citation>
    <scope>NUCLEOTIDE SEQUENCE [LARGE SCALE GENOMIC DNA]</scope>
    <source>
        <strain evidence="3">BC 501</strain>
    </source>
</reference>
<evidence type="ECO:0000313" key="3">
    <source>
        <dbReference type="Proteomes" id="UP000006461"/>
    </source>
</evidence>
<protein>
    <submittedName>
        <fullName evidence="2">Uncharacterized protein</fullName>
    </submittedName>
</protein>
<accession>I4ETT9</accession>
<dbReference type="AlphaFoldDB" id="I4ETT9"/>
<evidence type="ECO:0000256" key="1">
    <source>
        <dbReference type="SAM" id="MobiDB-lite"/>
    </source>
</evidence>